<organism evidence="3 4">
    <name type="scientific">Salipaludibacillus keqinensis</name>
    <dbReference type="NCBI Taxonomy" id="2045207"/>
    <lineage>
        <taxon>Bacteria</taxon>
        <taxon>Bacillati</taxon>
        <taxon>Bacillota</taxon>
        <taxon>Bacilli</taxon>
        <taxon>Bacillales</taxon>
        <taxon>Bacillaceae</taxon>
    </lineage>
</organism>
<accession>A0A323TEW9</accession>
<dbReference type="Pfam" id="PF09587">
    <property type="entry name" value="PGA_cap"/>
    <property type="match status" value="1"/>
</dbReference>
<dbReference type="InterPro" id="IPR019079">
    <property type="entry name" value="Capsule_synth_CapA"/>
</dbReference>
<dbReference type="EMBL" id="PDOD01000003">
    <property type="protein sequence ID" value="PYZ92584.1"/>
    <property type="molecule type" value="Genomic_DNA"/>
</dbReference>
<dbReference type="PANTHER" id="PTHR33393">
    <property type="entry name" value="POLYGLUTAMINE SYNTHESIS ACCESSORY PROTEIN RV0574C-RELATED"/>
    <property type="match status" value="1"/>
</dbReference>
<evidence type="ECO:0000313" key="4">
    <source>
        <dbReference type="Proteomes" id="UP000248214"/>
    </source>
</evidence>
<dbReference type="InterPro" id="IPR029052">
    <property type="entry name" value="Metallo-depent_PP-like"/>
</dbReference>
<dbReference type="RefSeq" id="WP_110610135.1">
    <property type="nucleotide sequence ID" value="NZ_PDOD01000003.1"/>
</dbReference>
<feature type="domain" description="Capsule synthesis protein CapA" evidence="2">
    <location>
        <begin position="3"/>
        <end position="236"/>
    </location>
</feature>
<proteinExistence type="inferred from homology"/>
<comment type="similarity">
    <text evidence="1">Belongs to the CapA family.</text>
</comment>
<dbReference type="InterPro" id="IPR052169">
    <property type="entry name" value="CW_Biosynth-Accessory"/>
</dbReference>
<dbReference type="OrthoDB" id="9810906at2"/>
<reference evidence="3 4" key="1">
    <citation type="submission" date="2017-10" db="EMBL/GenBank/DDBJ databases">
        <title>Bacillus sp. nov., a halophilic bacterium isolated from a Keqin Lake.</title>
        <authorList>
            <person name="Wang H."/>
        </authorList>
    </citation>
    <scope>NUCLEOTIDE SEQUENCE [LARGE SCALE GENOMIC DNA]</scope>
    <source>
        <strain evidence="3 4">KQ-12</strain>
    </source>
</reference>
<protein>
    <recommendedName>
        <fullName evidence="2">Capsule synthesis protein CapA domain-containing protein</fullName>
    </recommendedName>
</protein>
<name>A0A323TEW9_9BACI</name>
<evidence type="ECO:0000259" key="2">
    <source>
        <dbReference type="SMART" id="SM00854"/>
    </source>
</evidence>
<gene>
    <name evidence="3" type="ORF">CR194_13010</name>
</gene>
<dbReference type="CDD" id="cd07381">
    <property type="entry name" value="MPP_CapA"/>
    <property type="match status" value="1"/>
</dbReference>
<sequence length="380" mass="43961">MTSIFVCGDIVNYKNGNGYICEDSLSKRIRTTDFAICNFEAPIEGDWNPIKKSGPHHYQRKETIRGLGEQGFDMLCLANNHIMDYGIPALSATIDEVINNKLDFIGAGLNFENAYKPLIKEINGIKVGFINACEAHFGVKDLNSSLDEPGYAWINHPEIDRTTITLKKECDFVILLSHAGLEHYSIPQKEWRIRYQYLCDIGVDAVIGSHPHVPQGYEKYKSSLIFYSLGNFYFDSKKYTDKKDHSYSVILKLDRDKGIDFEIVCHHKENDTVVLSEKNEKINVEKLNYKLEEEYESLHNRMSLEIYHRLIKRQITFSLSPIPYDGKFLTSIKRLLNFLRGKSTNKDILLLHMLRNEAYYYATRHALDLIYKKDGRGNYE</sequence>
<evidence type="ECO:0000313" key="3">
    <source>
        <dbReference type="EMBL" id="PYZ92584.1"/>
    </source>
</evidence>
<evidence type="ECO:0000256" key="1">
    <source>
        <dbReference type="ARBA" id="ARBA00005662"/>
    </source>
</evidence>
<comment type="caution">
    <text evidence="3">The sequence shown here is derived from an EMBL/GenBank/DDBJ whole genome shotgun (WGS) entry which is preliminary data.</text>
</comment>
<dbReference type="SMART" id="SM00854">
    <property type="entry name" value="PGA_cap"/>
    <property type="match status" value="1"/>
</dbReference>
<keyword evidence="4" id="KW-1185">Reference proteome</keyword>
<dbReference type="SUPFAM" id="SSF56300">
    <property type="entry name" value="Metallo-dependent phosphatases"/>
    <property type="match status" value="1"/>
</dbReference>
<dbReference type="AlphaFoldDB" id="A0A323TEW9"/>
<dbReference type="Gene3D" id="3.60.21.10">
    <property type="match status" value="1"/>
</dbReference>
<dbReference type="Proteomes" id="UP000248214">
    <property type="component" value="Unassembled WGS sequence"/>
</dbReference>
<dbReference type="PANTHER" id="PTHR33393:SF12">
    <property type="entry name" value="CAPSULE BIOSYNTHESIS PROTEIN CAPA"/>
    <property type="match status" value="1"/>
</dbReference>